<reference evidence="1" key="1">
    <citation type="submission" date="2020-04" db="EMBL/GenBank/DDBJ databases">
        <authorList>
            <person name="Zhang T."/>
        </authorList>
    </citation>
    <scope>NUCLEOTIDE SEQUENCE</scope>
    <source>
        <strain evidence="1">HKST-UBA01</strain>
    </source>
</reference>
<reference evidence="1" key="2">
    <citation type="journal article" date="2021" name="Microbiome">
        <title>Successional dynamics and alternative stable states in a saline activated sludge microbial community over 9 years.</title>
        <authorList>
            <person name="Wang Y."/>
            <person name="Ye J."/>
            <person name="Ju F."/>
            <person name="Liu L."/>
            <person name="Boyd J.A."/>
            <person name="Deng Y."/>
            <person name="Parks D.H."/>
            <person name="Jiang X."/>
            <person name="Yin X."/>
            <person name="Woodcroft B.J."/>
            <person name="Tyson G.W."/>
            <person name="Hugenholtz P."/>
            <person name="Polz M.F."/>
            <person name="Zhang T."/>
        </authorList>
    </citation>
    <scope>NUCLEOTIDE SEQUENCE</scope>
    <source>
        <strain evidence="1">HKST-UBA01</strain>
    </source>
</reference>
<name>A0A956RQV7_UNCEI</name>
<dbReference type="Proteomes" id="UP000697710">
    <property type="component" value="Unassembled WGS sequence"/>
</dbReference>
<evidence type="ECO:0000313" key="1">
    <source>
        <dbReference type="EMBL" id="MCA9728907.1"/>
    </source>
</evidence>
<proteinExistence type="predicted"/>
<accession>A0A956RQV7</accession>
<evidence type="ECO:0000313" key="2">
    <source>
        <dbReference type="Proteomes" id="UP000697710"/>
    </source>
</evidence>
<sequence length="116" mass="13659">MTDLRMADWFRFPTREEDGVVYVEVPVSQARADTQLKWVRFGHYRTDLSSTLPPSVPERSPHDKRLFAFDEPASIPEVYLIPKSEWDRVEMAEIDARWDQADHEDIIARAREINSR</sequence>
<dbReference type="AlphaFoldDB" id="A0A956RQV7"/>
<comment type="caution">
    <text evidence="1">The sequence shown here is derived from an EMBL/GenBank/DDBJ whole genome shotgun (WGS) entry which is preliminary data.</text>
</comment>
<gene>
    <name evidence="1" type="ORF">KC729_14545</name>
</gene>
<dbReference type="EMBL" id="JAGQHR010000509">
    <property type="protein sequence ID" value="MCA9728907.1"/>
    <property type="molecule type" value="Genomic_DNA"/>
</dbReference>
<organism evidence="1 2">
    <name type="scientific">Eiseniibacteriota bacterium</name>
    <dbReference type="NCBI Taxonomy" id="2212470"/>
    <lineage>
        <taxon>Bacteria</taxon>
        <taxon>Candidatus Eiseniibacteriota</taxon>
    </lineage>
</organism>
<protein>
    <submittedName>
        <fullName evidence="1">Uncharacterized protein</fullName>
    </submittedName>
</protein>